<dbReference type="InParanoid" id="F0XQ00"/>
<dbReference type="PANTHER" id="PTHR13471:SF0">
    <property type="entry name" value="NUCLEAR EXOSOME REGULATOR NRDE2"/>
    <property type="match status" value="1"/>
</dbReference>
<evidence type="ECO:0000256" key="3">
    <source>
        <dbReference type="ARBA" id="ARBA00023242"/>
    </source>
</evidence>
<feature type="region of interest" description="Disordered" evidence="4">
    <location>
        <begin position="1"/>
        <end position="110"/>
    </location>
</feature>
<dbReference type="Proteomes" id="UP000007796">
    <property type="component" value="Unassembled WGS sequence"/>
</dbReference>
<feature type="compositionally biased region" description="Basic and acidic residues" evidence="4">
    <location>
        <begin position="52"/>
        <end position="105"/>
    </location>
</feature>
<dbReference type="STRING" id="655863.F0XQ00"/>
<feature type="region of interest" description="Disordered" evidence="4">
    <location>
        <begin position="214"/>
        <end position="261"/>
    </location>
</feature>
<accession>F0XQ00</accession>
<comment type="similarity">
    <text evidence="2">Belongs to the NRDE2 family.</text>
</comment>
<keyword evidence="3" id="KW-0539">Nucleus</keyword>
<dbReference type="HOGENOM" id="CLU_007550_0_0_1"/>
<name>F0XQ00_GROCL</name>
<dbReference type="Pfam" id="PF08424">
    <property type="entry name" value="NRDE-2"/>
    <property type="match status" value="1"/>
</dbReference>
<feature type="compositionally biased region" description="Acidic residues" evidence="4">
    <location>
        <begin position="245"/>
        <end position="261"/>
    </location>
</feature>
<dbReference type="AlphaFoldDB" id="F0XQ00"/>
<dbReference type="GeneID" id="25981186"/>
<dbReference type="GO" id="GO:0031048">
    <property type="term" value="P:regulatory ncRNA-mediated heterochromatin formation"/>
    <property type="evidence" value="ECO:0007669"/>
    <property type="project" value="TreeGrafter"/>
</dbReference>
<proteinExistence type="inferred from homology"/>
<feature type="compositionally biased region" description="Low complexity" evidence="4">
    <location>
        <begin position="223"/>
        <end position="244"/>
    </location>
</feature>
<feature type="compositionally biased region" description="Basic and acidic residues" evidence="4">
    <location>
        <begin position="1"/>
        <end position="11"/>
    </location>
</feature>
<evidence type="ECO:0000313" key="5">
    <source>
        <dbReference type="EMBL" id="EFX00619.1"/>
    </source>
</evidence>
<gene>
    <name evidence="5" type="ORF">CMQ_7621</name>
</gene>
<dbReference type="EMBL" id="GL629801">
    <property type="protein sequence ID" value="EFX00619.1"/>
    <property type="molecule type" value="Genomic_DNA"/>
</dbReference>
<comment type="subcellular location">
    <subcellularLocation>
        <location evidence="1">Nucleus</location>
    </subcellularLocation>
</comment>
<dbReference type="RefSeq" id="XP_014170101.1">
    <property type="nucleotide sequence ID" value="XM_014314626.1"/>
</dbReference>
<keyword evidence="6" id="KW-1185">Reference proteome</keyword>
<dbReference type="OrthoDB" id="297219at2759"/>
<organism evidence="6">
    <name type="scientific">Grosmannia clavigera (strain kw1407 / UAMH 11150)</name>
    <name type="common">Blue stain fungus</name>
    <name type="synonym">Graphiocladiella clavigera</name>
    <dbReference type="NCBI Taxonomy" id="655863"/>
    <lineage>
        <taxon>Eukaryota</taxon>
        <taxon>Fungi</taxon>
        <taxon>Dikarya</taxon>
        <taxon>Ascomycota</taxon>
        <taxon>Pezizomycotina</taxon>
        <taxon>Sordariomycetes</taxon>
        <taxon>Sordariomycetidae</taxon>
        <taxon>Ophiostomatales</taxon>
        <taxon>Ophiostomataceae</taxon>
        <taxon>Leptographium</taxon>
    </lineage>
</organism>
<reference evidence="5 6" key="1">
    <citation type="journal article" date="2011" name="Proc. Natl. Acad. Sci. U.S.A.">
        <title>Genome and transcriptome analyses of the mountain pine beetle-fungal symbiont Grosmannia clavigera, a lodgepole pine pathogen.</title>
        <authorList>
            <person name="DiGuistini S."/>
            <person name="Wang Y."/>
            <person name="Liao N.Y."/>
            <person name="Taylor G."/>
            <person name="Tanguay P."/>
            <person name="Feau N."/>
            <person name="Henrissat B."/>
            <person name="Chan S.K."/>
            <person name="Hesse-Orce U."/>
            <person name="Alamouti S.M."/>
            <person name="Tsui C.K.M."/>
            <person name="Docking R.T."/>
            <person name="Levasseur A."/>
            <person name="Haridas S."/>
            <person name="Robertson G."/>
            <person name="Birol I."/>
            <person name="Holt R.A."/>
            <person name="Marra M.A."/>
            <person name="Hamelin R.C."/>
            <person name="Hirst M."/>
            <person name="Jones S.J.M."/>
            <person name="Bohlmann J."/>
            <person name="Breuil C."/>
        </authorList>
    </citation>
    <scope>NUCLEOTIDE SEQUENCE [LARGE SCALE GENOMIC DNA]</scope>
    <source>
        <strain evidence="6">kw1407 / UAMH 11150</strain>
    </source>
</reference>
<dbReference type="GO" id="GO:1902369">
    <property type="term" value="P:negative regulation of RNA catabolic process"/>
    <property type="evidence" value="ECO:0007669"/>
    <property type="project" value="TreeGrafter"/>
</dbReference>
<dbReference type="InterPro" id="IPR013633">
    <property type="entry name" value="NRDE-2"/>
</dbReference>
<evidence type="ECO:0000256" key="4">
    <source>
        <dbReference type="SAM" id="MobiDB-lite"/>
    </source>
</evidence>
<dbReference type="eggNOG" id="KOG1972">
    <property type="taxonomic scope" value="Eukaryota"/>
</dbReference>
<dbReference type="GO" id="GO:0071013">
    <property type="term" value="C:catalytic step 2 spliceosome"/>
    <property type="evidence" value="ECO:0007669"/>
    <property type="project" value="TreeGrafter"/>
</dbReference>
<evidence type="ECO:0000313" key="6">
    <source>
        <dbReference type="Proteomes" id="UP000007796"/>
    </source>
</evidence>
<feature type="compositionally biased region" description="Basic and acidic residues" evidence="4">
    <location>
        <begin position="22"/>
        <end position="38"/>
    </location>
</feature>
<dbReference type="PANTHER" id="PTHR13471">
    <property type="entry name" value="TETRATRICOPEPTIDE-LIKE HELICAL"/>
    <property type="match status" value="1"/>
</dbReference>
<feature type="compositionally biased region" description="Basic residues" evidence="4">
    <location>
        <begin position="39"/>
        <end position="51"/>
    </location>
</feature>
<sequence>MASSRHAERGGRTVPSFVASAEARDDERERRRSQSRREDRHHHHHHRHHHRSRDERDFPGRRPSHREDRKEKSSSGRRERGRETRHSRPEGHEGRAKGESSRDADSTLFTADTRGDPLIWQFGANDRRRVPVYSRFREGRSVLGAESRFRFSHEGAQEFFFVAPPTDGGVPILRDKSHPLLVRAMAASAAKAPRPPAGGSADVGSFGSDFVPLRASRKRKRSSGSTDNDSDSGQLSDSTSSSSSDMDEEDDDDVDDGDDDFVASDAASEQLKHQMVELSRRVKEQPGDVDAWLELVDLQDQQRRLLGNSDLALGGSRRAPSQDEIAGVAKVKLSMLESALKGTTAVVDRERLQLAAMRERAKMDTPKQLAQRWQDLAADSPGGALGFALWRARLDFEMTSLSSFTVDGLRAFLEARLRHMEDEAKAVAAADEKNSMDTQLVEIYGQMVYVFLRATRFLYDAGFSNLATAAWQALLESTFARPSETTADTGLGAFWDSEVRRIGEDGAQGWRCFAADVTAGKDVDSLLPDGDGQVQLQVLPTIDLDRIVDGEDAEEQLSVYKAWVTVERQRAALSRLPARLTDDVDDDGYDDVFRTIVFADMESLLFTVPLRLTQSLQPLLVDAFLVFCQLPPAFATSSWIEAARNDPFLAIVYLGSDRPDADLLTDVGGRRPPDLACDGSRVAVSAELLFAQPEWFCYLPDWLRQPDGDNRAPVPPRWVANTLRQLVRSFGVENLAAYSLAVDAAVQPDHVKKAARALLKQYRTNTALYNAYALAELSRGHGDVARSVLSPAVAASAAASPPDVEAEMTLRQTWAWMELEAGHKNAAVRRLLPTDAVEASDDNDIPISPSQLLRARRAMHTEMDYGLSMGHIDRATLFAESSVLLEFLCATEDRPTAARSTSRQGNLAAALTASAAFSDEMLARGHGQTAAHERLLQWTSRVLYFHASHGPYRPAELQAPLRRFVELFPRNGLFLRLFAWIDPASASGLSRLRPDDPVRQILDTVVLTRAHDCPSSRAFAVRFAGGTSGGRGDAHAVQTAFAQALVPPDGTPTACQDSAALWQAYVHVTAVAALTARRSRGRLDRKDVLLQAFGPATALVATSAATAGAAMTPAELRAVFHTIVTEGLRVHVDLGLVLERAGQMAEQRRAAAGRGRQNDT</sequence>
<evidence type="ECO:0000256" key="2">
    <source>
        <dbReference type="ARBA" id="ARBA00009265"/>
    </source>
</evidence>
<protein>
    <submittedName>
        <fullName evidence="5">Duf1740 domain containing protein</fullName>
    </submittedName>
</protein>
<evidence type="ECO:0000256" key="1">
    <source>
        <dbReference type="ARBA" id="ARBA00004123"/>
    </source>
</evidence>